<keyword evidence="1" id="KW-0732">Signal</keyword>
<dbReference type="RefSeq" id="XP_060444887.1">
    <property type="nucleotide sequence ID" value="XM_060592493.1"/>
</dbReference>
<keyword evidence="3" id="KW-1185">Reference proteome</keyword>
<name>A0AAJ0EGS9_9PEZI</name>
<sequence length="144" mass="17320">MLIGLQAATLLEWVAILSSSDVELLDYGREESYMYEQGFTTVQQRWAPWSRGTSGRTRFSLIGITYGSRPKHWRIWWAYEYEDYAGEFWNMVQDEAHKMPGAWVDDSWDPDDYDHEEWDMWEAWEKEQPTPLIWSEYRKIQPPI</sequence>
<gene>
    <name evidence="2" type="ORF">BDP81DRAFT_450184</name>
</gene>
<feature type="signal peptide" evidence="1">
    <location>
        <begin position="1"/>
        <end position="19"/>
    </location>
</feature>
<dbReference type="Proteomes" id="UP001243989">
    <property type="component" value="Unassembled WGS sequence"/>
</dbReference>
<evidence type="ECO:0000256" key="1">
    <source>
        <dbReference type="SAM" id="SignalP"/>
    </source>
</evidence>
<feature type="chain" id="PRO_5042512462" evidence="1">
    <location>
        <begin position="20"/>
        <end position="144"/>
    </location>
</feature>
<proteinExistence type="predicted"/>
<evidence type="ECO:0000313" key="3">
    <source>
        <dbReference type="Proteomes" id="UP001243989"/>
    </source>
</evidence>
<accession>A0AAJ0EGS9</accession>
<protein>
    <submittedName>
        <fullName evidence="2">Uncharacterized protein</fullName>
    </submittedName>
</protein>
<organism evidence="2 3">
    <name type="scientific">Colletotrichum phormii</name>
    <dbReference type="NCBI Taxonomy" id="359342"/>
    <lineage>
        <taxon>Eukaryota</taxon>
        <taxon>Fungi</taxon>
        <taxon>Dikarya</taxon>
        <taxon>Ascomycota</taxon>
        <taxon>Pezizomycotina</taxon>
        <taxon>Sordariomycetes</taxon>
        <taxon>Hypocreomycetidae</taxon>
        <taxon>Glomerellales</taxon>
        <taxon>Glomerellaceae</taxon>
        <taxon>Colletotrichum</taxon>
        <taxon>Colletotrichum acutatum species complex</taxon>
    </lineage>
</organism>
<dbReference type="EMBL" id="JAHMHQ010000011">
    <property type="protein sequence ID" value="KAK1636280.1"/>
    <property type="molecule type" value="Genomic_DNA"/>
</dbReference>
<dbReference type="AlphaFoldDB" id="A0AAJ0EGS9"/>
<evidence type="ECO:0000313" key="2">
    <source>
        <dbReference type="EMBL" id="KAK1636280.1"/>
    </source>
</evidence>
<dbReference type="GeneID" id="85477355"/>
<comment type="caution">
    <text evidence="2">The sequence shown here is derived from an EMBL/GenBank/DDBJ whole genome shotgun (WGS) entry which is preliminary data.</text>
</comment>
<reference evidence="2" key="1">
    <citation type="submission" date="2021-06" db="EMBL/GenBank/DDBJ databases">
        <title>Comparative genomics, transcriptomics and evolutionary studies reveal genomic signatures of adaptation to plant cell wall in hemibiotrophic fungi.</title>
        <authorList>
            <consortium name="DOE Joint Genome Institute"/>
            <person name="Baroncelli R."/>
            <person name="Diaz J.F."/>
            <person name="Benocci T."/>
            <person name="Peng M."/>
            <person name="Battaglia E."/>
            <person name="Haridas S."/>
            <person name="Andreopoulos W."/>
            <person name="Labutti K."/>
            <person name="Pangilinan J."/>
            <person name="Floch G.L."/>
            <person name="Makela M.R."/>
            <person name="Henrissat B."/>
            <person name="Grigoriev I.V."/>
            <person name="Crouch J.A."/>
            <person name="De Vries R.P."/>
            <person name="Sukno S.A."/>
            <person name="Thon M.R."/>
        </authorList>
    </citation>
    <scope>NUCLEOTIDE SEQUENCE</scope>
    <source>
        <strain evidence="2">CBS 102054</strain>
    </source>
</reference>